<keyword evidence="3" id="KW-1185">Reference proteome</keyword>
<feature type="compositionally biased region" description="Basic and acidic residues" evidence="1">
    <location>
        <begin position="1"/>
        <end position="10"/>
    </location>
</feature>
<accession>A0AA36IY74</accession>
<dbReference type="EMBL" id="CAUJNA010003038">
    <property type="protein sequence ID" value="CAJ1395056.1"/>
    <property type="molecule type" value="Genomic_DNA"/>
</dbReference>
<dbReference type="AlphaFoldDB" id="A0AA36IY74"/>
<proteinExistence type="predicted"/>
<protein>
    <submittedName>
        <fullName evidence="2">Uncharacterized protein</fullName>
    </submittedName>
</protein>
<gene>
    <name evidence="2" type="ORF">EVOR1521_LOCUS19578</name>
</gene>
<evidence type="ECO:0000313" key="2">
    <source>
        <dbReference type="EMBL" id="CAJ1395056.1"/>
    </source>
</evidence>
<feature type="non-terminal residue" evidence="2">
    <location>
        <position position="1"/>
    </location>
</feature>
<dbReference type="Proteomes" id="UP001178507">
    <property type="component" value="Unassembled WGS sequence"/>
</dbReference>
<evidence type="ECO:0000256" key="1">
    <source>
        <dbReference type="SAM" id="MobiDB-lite"/>
    </source>
</evidence>
<feature type="non-terminal residue" evidence="2">
    <location>
        <position position="50"/>
    </location>
</feature>
<comment type="caution">
    <text evidence="2">The sequence shown here is derived from an EMBL/GenBank/DDBJ whole genome shotgun (WGS) entry which is preliminary data.</text>
</comment>
<evidence type="ECO:0000313" key="3">
    <source>
        <dbReference type="Proteomes" id="UP001178507"/>
    </source>
</evidence>
<reference evidence="2" key="1">
    <citation type="submission" date="2023-08" db="EMBL/GenBank/DDBJ databases">
        <authorList>
            <person name="Chen Y."/>
            <person name="Shah S."/>
            <person name="Dougan E. K."/>
            <person name="Thang M."/>
            <person name="Chan C."/>
        </authorList>
    </citation>
    <scope>NUCLEOTIDE SEQUENCE</scope>
</reference>
<organism evidence="2 3">
    <name type="scientific">Effrenium voratum</name>
    <dbReference type="NCBI Taxonomy" id="2562239"/>
    <lineage>
        <taxon>Eukaryota</taxon>
        <taxon>Sar</taxon>
        <taxon>Alveolata</taxon>
        <taxon>Dinophyceae</taxon>
        <taxon>Suessiales</taxon>
        <taxon>Symbiodiniaceae</taxon>
        <taxon>Effrenium</taxon>
    </lineage>
</organism>
<feature type="region of interest" description="Disordered" evidence="1">
    <location>
        <begin position="1"/>
        <end position="50"/>
    </location>
</feature>
<sequence>SPTTVRKKETPPASPWGQISVPGATSPLTTPSGRRRAAKANEAPPPSTTE</sequence>
<name>A0AA36IY74_9DINO</name>